<feature type="region of interest" description="Disordered" evidence="1">
    <location>
        <begin position="1"/>
        <end position="68"/>
    </location>
</feature>
<feature type="compositionally biased region" description="Polar residues" evidence="1">
    <location>
        <begin position="58"/>
        <end position="68"/>
    </location>
</feature>
<dbReference type="EMBL" id="HACG01000536">
    <property type="protein sequence ID" value="CEK47401.1"/>
    <property type="molecule type" value="Transcribed_RNA"/>
</dbReference>
<name>A0A0B6XV72_9EUPU</name>
<feature type="compositionally biased region" description="Polar residues" evidence="1">
    <location>
        <begin position="1"/>
        <end position="32"/>
    </location>
</feature>
<feature type="non-terminal residue" evidence="2">
    <location>
        <position position="1"/>
    </location>
</feature>
<evidence type="ECO:0000256" key="1">
    <source>
        <dbReference type="SAM" id="MobiDB-lite"/>
    </source>
</evidence>
<feature type="non-terminal residue" evidence="2">
    <location>
        <position position="68"/>
    </location>
</feature>
<dbReference type="AlphaFoldDB" id="A0A0B6XV72"/>
<reference evidence="2" key="1">
    <citation type="submission" date="2014-12" db="EMBL/GenBank/DDBJ databases">
        <title>Insight into the proteome of Arion vulgaris.</title>
        <authorList>
            <person name="Aradska J."/>
            <person name="Bulat T."/>
            <person name="Smidak R."/>
            <person name="Sarate P."/>
            <person name="Gangsoo J."/>
            <person name="Sialana F."/>
            <person name="Bilban M."/>
            <person name="Lubec G."/>
        </authorList>
    </citation>
    <scope>NUCLEOTIDE SEQUENCE</scope>
    <source>
        <tissue evidence="2">Skin</tissue>
    </source>
</reference>
<proteinExistence type="predicted"/>
<sequence>HQLLQPSPLSYNPHNNNPALQYGTLETVNRRTPCNGDLTDTRGGASSQGGGAYQQGGVSTSFTQTVNG</sequence>
<organism evidence="2">
    <name type="scientific">Arion vulgaris</name>
    <dbReference type="NCBI Taxonomy" id="1028688"/>
    <lineage>
        <taxon>Eukaryota</taxon>
        <taxon>Metazoa</taxon>
        <taxon>Spiralia</taxon>
        <taxon>Lophotrochozoa</taxon>
        <taxon>Mollusca</taxon>
        <taxon>Gastropoda</taxon>
        <taxon>Heterobranchia</taxon>
        <taxon>Euthyneura</taxon>
        <taxon>Panpulmonata</taxon>
        <taxon>Eupulmonata</taxon>
        <taxon>Stylommatophora</taxon>
        <taxon>Helicina</taxon>
        <taxon>Arionoidea</taxon>
        <taxon>Arionidae</taxon>
        <taxon>Arion</taxon>
    </lineage>
</organism>
<evidence type="ECO:0000313" key="2">
    <source>
        <dbReference type="EMBL" id="CEK47401.1"/>
    </source>
</evidence>
<protein>
    <submittedName>
        <fullName evidence="2">Uncharacterized protein</fullName>
    </submittedName>
</protein>
<accession>A0A0B6XV72</accession>
<gene>
    <name evidence="2" type="primary">ORF1289</name>
</gene>